<dbReference type="InterPro" id="IPR011074">
    <property type="entry name" value="CRAL/TRIO_N_dom"/>
</dbReference>
<protein>
    <recommendedName>
        <fullName evidence="1">CRAL/TRIO N-terminal domain-containing protein</fullName>
    </recommendedName>
</protein>
<dbReference type="EMBL" id="JAIFTL010000299">
    <property type="protein sequence ID" value="KAG9320346.1"/>
    <property type="molecule type" value="Genomic_DNA"/>
</dbReference>
<proteinExistence type="predicted"/>
<evidence type="ECO:0000259" key="1">
    <source>
        <dbReference type="SMART" id="SM01100"/>
    </source>
</evidence>
<name>A0A9P8CVT4_MORAP</name>
<dbReference type="Pfam" id="PF03765">
    <property type="entry name" value="CRAL_TRIO_N"/>
    <property type="match status" value="1"/>
</dbReference>
<accession>A0A9P8CVT4</accession>
<feature type="domain" description="CRAL/TRIO N-terminal" evidence="1">
    <location>
        <begin position="16"/>
        <end position="41"/>
    </location>
</feature>
<dbReference type="SMART" id="SM01100">
    <property type="entry name" value="CRAL_TRIO_N"/>
    <property type="match status" value="1"/>
</dbReference>
<dbReference type="Proteomes" id="UP000717515">
    <property type="component" value="Unassembled WGS sequence"/>
</dbReference>
<sequence length="90" mass="10810">MALCELLYSHIRGDHPDAVFLRFLRFHHWKVGHAVDMFLKTLQWRAKFDIEGLTRMNEDELDQKYEGFKLLMESGKVFLYGRDKMDRSVM</sequence>
<dbReference type="AlphaFoldDB" id="A0A9P8CVT4"/>
<dbReference type="InterPro" id="IPR036273">
    <property type="entry name" value="CRAL/TRIO_N_dom_sf"/>
</dbReference>
<evidence type="ECO:0000313" key="2">
    <source>
        <dbReference type="EMBL" id="KAG9320346.1"/>
    </source>
</evidence>
<evidence type="ECO:0000313" key="3">
    <source>
        <dbReference type="Proteomes" id="UP000717515"/>
    </source>
</evidence>
<gene>
    <name evidence="2" type="ORF">KVV02_000103</name>
</gene>
<dbReference type="SUPFAM" id="SSF46938">
    <property type="entry name" value="CRAL/TRIO N-terminal domain"/>
    <property type="match status" value="1"/>
</dbReference>
<dbReference type="PANTHER" id="PTHR46590:SF1">
    <property type="entry name" value="PHOSPHATIDYLINOSITOL TRANSFER PROTEIN CSR1"/>
    <property type="match status" value="1"/>
</dbReference>
<reference evidence="2" key="1">
    <citation type="submission" date="2021-07" db="EMBL/GenBank/DDBJ databases">
        <title>Draft genome of Mortierella alpina, strain LL118, isolated from an aspen leaf litter sample.</title>
        <authorList>
            <person name="Yang S."/>
            <person name="Vinatzer B.A."/>
        </authorList>
    </citation>
    <scope>NUCLEOTIDE SEQUENCE</scope>
    <source>
        <strain evidence="2">LL118</strain>
    </source>
</reference>
<organism evidence="2 3">
    <name type="scientific">Mortierella alpina</name>
    <name type="common">Oleaginous fungus</name>
    <name type="synonym">Mortierella renispora</name>
    <dbReference type="NCBI Taxonomy" id="64518"/>
    <lineage>
        <taxon>Eukaryota</taxon>
        <taxon>Fungi</taxon>
        <taxon>Fungi incertae sedis</taxon>
        <taxon>Mucoromycota</taxon>
        <taxon>Mortierellomycotina</taxon>
        <taxon>Mortierellomycetes</taxon>
        <taxon>Mortierellales</taxon>
        <taxon>Mortierellaceae</taxon>
        <taxon>Mortierella</taxon>
    </lineage>
</organism>
<dbReference type="InterPro" id="IPR052432">
    <property type="entry name" value="PITP/CRAL-TRIO"/>
</dbReference>
<dbReference type="PANTHER" id="PTHR46590">
    <property type="entry name" value="PHOSPHATIDYLINOSITOL TRANSFER PROTEIN CSR1-RELATED"/>
    <property type="match status" value="1"/>
</dbReference>
<dbReference type="Gene3D" id="3.40.525.10">
    <property type="entry name" value="CRAL-TRIO lipid binding domain"/>
    <property type="match status" value="1"/>
</dbReference>
<dbReference type="InterPro" id="IPR036865">
    <property type="entry name" value="CRAL-TRIO_dom_sf"/>
</dbReference>
<comment type="caution">
    <text evidence="2">The sequence shown here is derived from an EMBL/GenBank/DDBJ whole genome shotgun (WGS) entry which is preliminary data.</text>
</comment>